<proteinExistence type="predicted"/>
<dbReference type="InterPro" id="IPR029002">
    <property type="entry name" value="PLPC/GPLD1"/>
</dbReference>
<name>A0A379CG80_9FIRM</name>
<dbReference type="AlphaFoldDB" id="A0A379CG80"/>
<reference evidence="2 3" key="1">
    <citation type="submission" date="2018-06" db="EMBL/GenBank/DDBJ databases">
        <authorList>
            <consortium name="Pathogen Informatics"/>
            <person name="Doyle S."/>
        </authorList>
    </citation>
    <scope>NUCLEOTIDE SEQUENCE [LARGE SCALE GENOMIC DNA]</scope>
    <source>
        <strain evidence="2 3">NCTC11460</strain>
    </source>
</reference>
<dbReference type="Proteomes" id="UP000255101">
    <property type="component" value="Unassembled WGS sequence"/>
</dbReference>
<evidence type="ECO:0000313" key="3">
    <source>
        <dbReference type="Proteomes" id="UP000255101"/>
    </source>
</evidence>
<gene>
    <name evidence="2" type="ORF">NCTC11460_01043</name>
</gene>
<dbReference type="RefSeq" id="WP_019595430.1">
    <property type="nucleotide sequence ID" value="NZ_CAMPYD010000029.1"/>
</dbReference>
<dbReference type="Pfam" id="PF00882">
    <property type="entry name" value="Zn_dep_PLPC"/>
    <property type="match status" value="1"/>
</dbReference>
<evidence type="ECO:0000313" key="2">
    <source>
        <dbReference type="EMBL" id="SUB61124.1"/>
    </source>
</evidence>
<sequence>MMMKTHIILSKSLIDNTDKTKQFFLSENNFIYGNIKPDIVSKYKLKKHYLDESYTMIKTKIEKMSSLNLDSLEKLYSKSSFSQEIGVICHFLADFFCVAHSERWEFKHSMYIHVQYERGLTKVAEDYYLKDDRLSHLENFDTFFDMLYLEYKSNGNYEKNDLKYAAYICNTVTNYILDNILNNTVKAHTVA</sequence>
<dbReference type="GeneID" id="79843320"/>
<feature type="domain" description="Phospholipase C/D" evidence="1">
    <location>
        <begin position="5"/>
        <end position="157"/>
    </location>
</feature>
<evidence type="ECO:0000259" key="1">
    <source>
        <dbReference type="Pfam" id="PF00882"/>
    </source>
</evidence>
<dbReference type="EMBL" id="UGTB01000004">
    <property type="protein sequence ID" value="SUB61124.1"/>
    <property type="molecule type" value="Genomic_DNA"/>
</dbReference>
<organism evidence="2 3">
    <name type="scientific">Peptostreptococcus anaerobius</name>
    <dbReference type="NCBI Taxonomy" id="1261"/>
    <lineage>
        <taxon>Bacteria</taxon>
        <taxon>Bacillati</taxon>
        <taxon>Bacillota</taxon>
        <taxon>Clostridia</taxon>
        <taxon>Peptostreptococcales</taxon>
        <taxon>Peptostreptococcaceae</taxon>
        <taxon>Peptostreptococcus</taxon>
    </lineage>
</organism>
<accession>A0A379CG80</accession>
<protein>
    <recommendedName>
        <fullName evidence="1">Phospholipase C/D domain-containing protein</fullName>
    </recommendedName>
</protein>